<dbReference type="EMBL" id="CAAALY010018668">
    <property type="protein sequence ID" value="VEL13711.1"/>
    <property type="molecule type" value="Genomic_DNA"/>
</dbReference>
<feature type="region of interest" description="Disordered" evidence="1">
    <location>
        <begin position="1"/>
        <end position="27"/>
    </location>
</feature>
<sequence>MLSSQPFSSDQDLNSAPRQSSELCSSGQTTSYIWLSPPADSTIESGMKTRGGLTDLLSQDSVSRHDGAAEVFPAPLAVAICDVFACIEVGTASLDQEGCHYAPESQVEEVS</sequence>
<dbReference type="Proteomes" id="UP000784294">
    <property type="component" value="Unassembled WGS sequence"/>
</dbReference>
<proteinExistence type="predicted"/>
<protein>
    <submittedName>
        <fullName evidence="2">Uncharacterized protein</fullName>
    </submittedName>
</protein>
<comment type="caution">
    <text evidence="2">The sequence shown here is derived from an EMBL/GenBank/DDBJ whole genome shotgun (WGS) entry which is preliminary data.</text>
</comment>
<organism evidence="2 3">
    <name type="scientific">Protopolystoma xenopodis</name>
    <dbReference type="NCBI Taxonomy" id="117903"/>
    <lineage>
        <taxon>Eukaryota</taxon>
        <taxon>Metazoa</taxon>
        <taxon>Spiralia</taxon>
        <taxon>Lophotrochozoa</taxon>
        <taxon>Platyhelminthes</taxon>
        <taxon>Monogenea</taxon>
        <taxon>Polyopisthocotylea</taxon>
        <taxon>Polystomatidea</taxon>
        <taxon>Polystomatidae</taxon>
        <taxon>Protopolystoma</taxon>
    </lineage>
</organism>
<evidence type="ECO:0000313" key="3">
    <source>
        <dbReference type="Proteomes" id="UP000784294"/>
    </source>
</evidence>
<accession>A0A3S5A781</accession>
<gene>
    <name evidence="2" type="ORF">PXEA_LOCUS7151</name>
</gene>
<dbReference type="AlphaFoldDB" id="A0A3S5A781"/>
<reference evidence="2" key="1">
    <citation type="submission" date="2018-11" db="EMBL/GenBank/DDBJ databases">
        <authorList>
            <consortium name="Pathogen Informatics"/>
        </authorList>
    </citation>
    <scope>NUCLEOTIDE SEQUENCE</scope>
</reference>
<keyword evidence="3" id="KW-1185">Reference proteome</keyword>
<evidence type="ECO:0000256" key="1">
    <source>
        <dbReference type="SAM" id="MobiDB-lite"/>
    </source>
</evidence>
<evidence type="ECO:0000313" key="2">
    <source>
        <dbReference type="EMBL" id="VEL13711.1"/>
    </source>
</evidence>
<name>A0A3S5A781_9PLAT</name>